<dbReference type="CDD" id="cd00082">
    <property type="entry name" value="HisKA"/>
    <property type="match status" value="1"/>
</dbReference>
<proteinExistence type="predicted"/>
<dbReference type="PATRIC" id="fig|1193502.14.peg.1308"/>
<keyword evidence="5" id="KW-0418">Kinase</keyword>
<dbReference type="Pfam" id="PF10442">
    <property type="entry name" value="FIST_C"/>
    <property type="match status" value="1"/>
</dbReference>
<evidence type="ECO:0000256" key="2">
    <source>
        <dbReference type="ARBA" id="ARBA00012438"/>
    </source>
</evidence>
<feature type="domain" description="Histidine kinase" evidence="4">
    <location>
        <begin position="452"/>
        <end position="668"/>
    </location>
</feature>
<evidence type="ECO:0000313" key="5">
    <source>
        <dbReference type="EMBL" id="AOO65066.1"/>
    </source>
</evidence>
<name>A0A1D7TJA7_9BACT</name>
<protein>
    <recommendedName>
        <fullName evidence="2">histidine kinase</fullName>
        <ecNumber evidence="2">2.7.13.3</ecNumber>
    </recommendedName>
</protein>
<dbReference type="InterPro" id="IPR004358">
    <property type="entry name" value="Sig_transdc_His_kin-like_C"/>
</dbReference>
<evidence type="ECO:0000256" key="1">
    <source>
        <dbReference type="ARBA" id="ARBA00000085"/>
    </source>
</evidence>
<dbReference type="SUPFAM" id="SSF47384">
    <property type="entry name" value="Homodimeric domain of signal transducing histidine kinase"/>
    <property type="match status" value="1"/>
</dbReference>
<dbReference type="PANTHER" id="PTHR40252">
    <property type="entry name" value="BLR0328 PROTEIN"/>
    <property type="match status" value="1"/>
</dbReference>
<dbReference type="STRING" id="1193502.SHALO_1288"/>
<keyword evidence="6" id="KW-1185">Reference proteome</keyword>
<dbReference type="InterPro" id="IPR036097">
    <property type="entry name" value="HisK_dim/P_sf"/>
</dbReference>
<keyword evidence="3" id="KW-0597">Phosphoprotein</keyword>
<reference evidence="6" key="1">
    <citation type="submission" date="2016-08" db="EMBL/GenBank/DDBJ databases">
        <title>Complete genome sequence of the organohalide-respiring Epsilonproteobacterium Sulfurospirillum halorespirans.</title>
        <authorList>
            <person name="Goris T."/>
            <person name="Zimmermann J."/>
            <person name="Schenz B."/>
            <person name="Lemos M."/>
            <person name="Hackermueller J."/>
            <person name="Diekert G."/>
        </authorList>
    </citation>
    <scope>NUCLEOTIDE SEQUENCE [LARGE SCALE GENOMIC DNA]</scope>
    <source>
        <strain>DSM 13726</strain>
        <strain evidence="6">PCE-M2</strain>
    </source>
</reference>
<dbReference type="SMART" id="SM00387">
    <property type="entry name" value="HATPase_c"/>
    <property type="match status" value="1"/>
</dbReference>
<dbReference type="SMART" id="SM01204">
    <property type="entry name" value="FIST_C"/>
    <property type="match status" value="1"/>
</dbReference>
<dbReference type="Gene3D" id="1.10.287.130">
    <property type="match status" value="1"/>
</dbReference>
<dbReference type="Proteomes" id="UP000094609">
    <property type="component" value="Chromosome"/>
</dbReference>
<dbReference type="KEGG" id="shal:SHALO_1288"/>
<dbReference type="InterPro" id="IPR036890">
    <property type="entry name" value="HATPase_C_sf"/>
</dbReference>
<dbReference type="Pfam" id="PF08495">
    <property type="entry name" value="FIST"/>
    <property type="match status" value="1"/>
</dbReference>
<dbReference type="Gene3D" id="3.30.565.10">
    <property type="entry name" value="Histidine kinase-like ATPase, C-terminal domain"/>
    <property type="match status" value="1"/>
</dbReference>
<evidence type="ECO:0000259" key="4">
    <source>
        <dbReference type="PROSITE" id="PS50109"/>
    </source>
</evidence>
<keyword evidence="5" id="KW-0808">Transferase</keyword>
<dbReference type="RefSeq" id="WP_069477880.1">
    <property type="nucleotide sequence ID" value="NZ_CP017111.1"/>
</dbReference>
<dbReference type="InterPro" id="IPR003594">
    <property type="entry name" value="HATPase_dom"/>
</dbReference>
<dbReference type="EC" id="2.7.13.3" evidence="2"/>
<organism evidence="5 6">
    <name type="scientific">Sulfurospirillum halorespirans DSM 13726</name>
    <dbReference type="NCBI Taxonomy" id="1193502"/>
    <lineage>
        <taxon>Bacteria</taxon>
        <taxon>Pseudomonadati</taxon>
        <taxon>Campylobacterota</taxon>
        <taxon>Epsilonproteobacteria</taxon>
        <taxon>Campylobacterales</taxon>
        <taxon>Sulfurospirillaceae</taxon>
        <taxon>Sulfurospirillum</taxon>
    </lineage>
</organism>
<sequence>MKIYTYRFVSHEDFALFIALKELNLAPNIFVMCYSGIDDQAINQEILSSIKTLLPQASIMGSTTDGEIFETEVMVHSFVLSLTTFESTNLQIELFPCDQDSFRSGQMIANEGVKLGAKVAIIVADGIVTNGDYLMDGVNSIAPSLVVAGGLAGDNGRYEESFIFCDTQIHSKSIVVGYLISDTLEVYHTKSFNWAPMGPKFKVTRADKNCIYTVDDISVLELYRKYLGSALAQKLPLGGIEFPFVFYKEGHLIGRAPIRLNNDGSVVFAGNINEGEIIQFGFGDIDAILSDAREIISDLAEFGPEKVMIFSCMTRKNFLGEDAHNDFEGLASIAPTTGFFTYGEFFHDSDHKCNFLLNETMTVLGLKEASAVSKANMQQKKNLPHKKISRHHRYSETFDALLHIGRQTALELGALNSTLNTKVEEAVKRYQASEELIIIQARSAIIGEMLSMIAHQWRQPLSIIGMVINKIRLSTMSNPTKDEALITDIDVVDRNVSYLSNTIEDFKNFFKPEVKKEWHTASKICEQLRSLADPILKMYKIELEITLNDDKQFFIYGSELVQVLLSIVSNAKDAIFEQQKENGKISIVCEYKPLKSIYRFTISDNGGSIAADMIKVMFEPYVSSKGITGTGLGLYMAKTIIEKHFRGTISGKNIEGGACIIIDFPITTKEPLLLLEPKLLA</sequence>
<dbReference type="EMBL" id="CP017111">
    <property type="protein sequence ID" value="AOO65066.1"/>
    <property type="molecule type" value="Genomic_DNA"/>
</dbReference>
<dbReference type="PROSITE" id="PS50109">
    <property type="entry name" value="HIS_KIN"/>
    <property type="match status" value="1"/>
</dbReference>
<gene>
    <name evidence="5" type="ORF">SHALO_1288</name>
</gene>
<dbReference type="SUPFAM" id="SSF55874">
    <property type="entry name" value="ATPase domain of HSP90 chaperone/DNA topoisomerase II/histidine kinase"/>
    <property type="match status" value="1"/>
</dbReference>
<evidence type="ECO:0000313" key="6">
    <source>
        <dbReference type="Proteomes" id="UP000094609"/>
    </source>
</evidence>
<dbReference type="GO" id="GO:0000155">
    <property type="term" value="F:phosphorelay sensor kinase activity"/>
    <property type="evidence" value="ECO:0007669"/>
    <property type="project" value="InterPro"/>
</dbReference>
<dbReference type="Pfam" id="PF02518">
    <property type="entry name" value="HATPase_c"/>
    <property type="match status" value="1"/>
</dbReference>
<dbReference type="PANTHER" id="PTHR40252:SF2">
    <property type="entry name" value="BLR0328 PROTEIN"/>
    <property type="match status" value="1"/>
</dbReference>
<dbReference type="InterPro" id="IPR013702">
    <property type="entry name" value="FIST_domain_N"/>
</dbReference>
<dbReference type="InterPro" id="IPR005467">
    <property type="entry name" value="His_kinase_dom"/>
</dbReference>
<accession>A0A1D7TJA7</accession>
<evidence type="ECO:0000256" key="3">
    <source>
        <dbReference type="ARBA" id="ARBA00022553"/>
    </source>
</evidence>
<dbReference type="InterPro" id="IPR003661">
    <property type="entry name" value="HisK_dim/P_dom"/>
</dbReference>
<comment type="catalytic activity">
    <reaction evidence="1">
        <text>ATP + protein L-histidine = ADP + protein N-phospho-L-histidine.</text>
        <dbReference type="EC" id="2.7.13.3"/>
    </reaction>
</comment>
<dbReference type="AlphaFoldDB" id="A0A1D7TJA7"/>
<dbReference type="SMART" id="SM00897">
    <property type="entry name" value="FIST"/>
    <property type="match status" value="1"/>
</dbReference>
<dbReference type="PRINTS" id="PR00344">
    <property type="entry name" value="BCTRLSENSOR"/>
</dbReference>
<dbReference type="InterPro" id="IPR019494">
    <property type="entry name" value="FIST_C"/>
</dbReference>